<proteinExistence type="predicted"/>
<evidence type="ECO:0000313" key="1">
    <source>
        <dbReference type="EMBL" id="KAI5673062.1"/>
    </source>
</evidence>
<dbReference type="EMBL" id="CM044703">
    <property type="protein sequence ID" value="KAI5673062.1"/>
    <property type="molecule type" value="Genomic_DNA"/>
</dbReference>
<name>A0ACC0BKE6_CATRO</name>
<comment type="caution">
    <text evidence="1">The sequence shown here is derived from an EMBL/GenBank/DDBJ whole genome shotgun (WGS) entry which is preliminary data.</text>
</comment>
<gene>
    <name evidence="1" type="ORF">M9H77_13426</name>
</gene>
<keyword evidence="2" id="KW-1185">Reference proteome</keyword>
<reference evidence="2" key="1">
    <citation type="journal article" date="2023" name="Nat. Plants">
        <title>Single-cell RNA sequencing provides a high-resolution roadmap for understanding the multicellular compartmentation of specialized metabolism.</title>
        <authorList>
            <person name="Sun S."/>
            <person name="Shen X."/>
            <person name="Li Y."/>
            <person name="Li Y."/>
            <person name="Wang S."/>
            <person name="Li R."/>
            <person name="Zhang H."/>
            <person name="Shen G."/>
            <person name="Guo B."/>
            <person name="Wei J."/>
            <person name="Xu J."/>
            <person name="St-Pierre B."/>
            <person name="Chen S."/>
            <person name="Sun C."/>
        </authorList>
    </citation>
    <scope>NUCLEOTIDE SEQUENCE [LARGE SCALE GENOMIC DNA]</scope>
</reference>
<organism evidence="1 2">
    <name type="scientific">Catharanthus roseus</name>
    <name type="common">Madagascar periwinkle</name>
    <name type="synonym">Vinca rosea</name>
    <dbReference type="NCBI Taxonomy" id="4058"/>
    <lineage>
        <taxon>Eukaryota</taxon>
        <taxon>Viridiplantae</taxon>
        <taxon>Streptophyta</taxon>
        <taxon>Embryophyta</taxon>
        <taxon>Tracheophyta</taxon>
        <taxon>Spermatophyta</taxon>
        <taxon>Magnoliopsida</taxon>
        <taxon>eudicotyledons</taxon>
        <taxon>Gunneridae</taxon>
        <taxon>Pentapetalae</taxon>
        <taxon>asterids</taxon>
        <taxon>lamiids</taxon>
        <taxon>Gentianales</taxon>
        <taxon>Apocynaceae</taxon>
        <taxon>Rauvolfioideae</taxon>
        <taxon>Vinceae</taxon>
        <taxon>Catharanthinae</taxon>
        <taxon>Catharanthus</taxon>
    </lineage>
</organism>
<protein>
    <submittedName>
        <fullName evidence="1">Uncharacterized protein</fullName>
    </submittedName>
</protein>
<dbReference type="Proteomes" id="UP001060085">
    <property type="component" value="Linkage Group LG03"/>
</dbReference>
<accession>A0ACC0BKE6</accession>
<sequence length="2695" mass="303850">MDKNNKNRTDLLAAGRKKLQQFRQKKDGKGSKSSSKSNKSEGDTPKAAAASEQVVDGEVQEHNPDVISSELDSRKESRKVGSDADTTEQSSKVGAVASSSTMNILKLPLEDSGTSDSTLDLGVENKHDDIAVLREGGDPGGVHDGVQHEVIISEENDVPLPAEILSQGERPILEAQVTDVGTMQDFGSSVTKQADTCIEIGIERVFSTDGNIEMNEATSGAAKVSEPDAGSSSTLVTSYSDEAKDMGGLDLVASQSSPQSERFLAITAQVPDEQINFASSSSNEVGRGDRNEDKGDGESSFSDCIDGSTRSLGSRRLIFSSGSDPISISQLSDMIRKLDEGELKFLLESRGAEIETLPNTWSNNTPESGIFYLFELLKDHLYLTSFAEQTSQLQLAEELEIEMLLQERVRKLVEELSAASASLEELQGKNEILSKDLTECSSQLQEVVFGRDGLEKQLHDSTAEVEVLSSTVNDLENKLEISQGKLAALSSEVTDSRNFAAALHTENENLNRRLNLVTEEKMKLAEEREYLLQERDKIATESAQYKASLASLQLEKDSFSETIALLREEKMQVYEEKEHLVHGNEKLLSDLADLKGIVEILQAENMNLKGALKAVEEEKEKLEEAKEFLFHENEKLAADLIKSSSLVDALQAGISNINGSLASLTEERNKLHEEKQNLLTDHENLVHDLAKTKDVMADQQAEFSITVADLKAASLRIEQLSQETVLLRTNLELHMAELSESVDVAHQVEYSGQVNLIDNAGSSLIPRILVSETTMTMPEKNSSESHAFNMRTQQLQLGDSTDLSDLQFWRRHMGEANELLQQLEKAIEELHSQSASLNTPSGKTVSTGVSKLIQAFESKGHADDNDTAELSACGNLHTDDPYELTKSYTEYLKMFLKKLFLDAENTSKLIEEERQSRLSAEVKVAELMVCYESLKNDSDYLEGKNIELMVLFEALRQHVRISGTRLGELMLLSEASKKDGCALTAENVQLREKWNLFHTKVNEFQGQLDEICQDSDKRFSSLSNSMETLCKEVGERGSILAGEWKSFIEQILQAVGKLDACIENLGSFSSSTGTDNSLEMGPRIVASIDAAIGVIQAQQVQLEATERHHEGILSTYTELVKEFNNVREEKEMAIGILDNIYGKLQKIVVGYCGYAEGNETGLENEKLMHPLDSGVFDGILQHLENLVEEKTQLQSFNNKLNSDLMDQVREIGELNRRCLDADTVLKFFEDAERAFKLDSLNTHTDEPLSHLKSIIDALIQKYNEAEEQISLSMKKCVSSERHCRKLQEELYHLGFLHFQLEVESVVLKDSWKLVNQDLLALRAELLEKAAELEQSEQRVSSLREKLSIAVTKGKGLVVQRDSLKQSLAETSNQLEKYSQELQSKDIRIHELEAKIKNYSEAGERMGALESELSYIRNSATVLRESFLLKDSVLQRIEEILEDLELPEQFHTGGIIEKVDWLAKTVNGNTLPLPEWDQRNTIAPGSYSDIGFAVMDGWKEEMQPNQNSVDEFRRRYEELQSKFFALAEQNEMLEQSLMERNNLVQQWEDILGRIDMPLQFRSSEPEVRIQWLGTALSEAEDRCNSLQQRIDYLDTRCGSLSRDLEESQSRISELESTSESALSEKESLLTNLEILNHQYDEASKKLLQSESRNEDFLKEIRLLQEKLDQKLVDEERLHYFEVEANQLQDLIREVLQDSGTDLDSGSDGVNTLEQLLKTLIEKYTALSHNPVDASSVNIREEADLNFPEKKIGDSRGTEEENVLALTKKLEDTLGELMHLKEERDRYEENIESLVREREAFDVKNNELQHLLNQEENKSASLREKLNIAVKKGKLLVQQRDSMKQVLDEINTEVERLKYEISLRENAIAEYEQKIRNFSANQERIEAAESKCELLRDRLAETEHCLQEKENLLSVIYNSLKDIDIDVDFRPGTHLENVKAITKRCNDLRAALESSQQESRKSKRAAELLLAELNEVQERNDSLQEEVAKVAAELSRISRERELSEAAQFEAVAQLEKLSALRSAERDHHLAEVNMLRSNVEILRDDLSVVDNLVADVLSKELEILQNLEASLKACIGPTKAPHTAPLLVPDASGIVCPKSENKIGVVEIDSLKERLCRHYSMLYEEARHVSEVVKTIYREVDSLKQVSGAKENDLMQLGNIVKEKDSQLSIIRRNSSLLYEACTTSIMEIENWKARQAGNALATEARGINFKSHAYIDAENTWPLGLESSNSEDDVRTVKEKLFSVVKDLINMQSEVVEDSQKEMKAVIMNLQKELHEKDIQRDKISMEFVNQIKEAEAVAKNYFQDIQSAKSMVDHLQSQIAVMEEERRALENRIKELEDQRTTFTEMEQRVASLTDMLAAKEQENEGLMQALDEEESQMEELSNKIEELQNSLQLKNKDLENLEASRSKIVKKLSITVSKFDELHKFSESLLSEVEKLQSQLQERDGEISFLRQEVTRCTNEALTATQIGSKSDEIHEFLTWMDMVVSRVRVHDMHFDDTDNNQMHEHKQLLQKQITSIISELEELRMNAQNTDSLLQLERGRLEELTRKEEFLENSLREKESQLILFKRVADSGQATSTASEIVEVEPGINKRAASATIAPQARSGRKINSDQVAIAIDVDPKNGIEDEDDDKAHGFKSLTTSRIIPRFTRPVTDVVDGLWVSCDRALMRQPALRLGLIIYWAILHALVATFVV</sequence>
<evidence type="ECO:0000313" key="2">
    <source>
        <dbReference type="Proteomes" id="UP001060085"/>
    </source>
</evidence>